<dbReference type="Pfam" id="PF04552">
    <property type="entry name" value="Sigma54_DBD"/>
    <property type="match status" value="1"/>
</dbReference>
<dbReference type="GO" id="GO:0006352">
    <property type="term" value="P:DNA-templated transcription initiation"/>
    <property type="evidence" value="ECO:0007669"/>
    <property type="project" value="InterPro"/>
</dbReference>
<dbReference type="GO" id="GO:0016987">
    <property type="term" value="F:sigma factor activity"/>
    <property type="evidence" value="ECO:0007669"/>
    <property type="project" value="UniProtKB-KW"/>
</dbReference>
<evidence type="ECO:0000313" key="15">
    <source>
        <dbReference type="Proteomes" id="UP000003704"/>
    </source>
</evidence>
<dbReference type="PIRSF" id="PIRSF000774">
    <property type="entry name" value="RpoN"/>
    <property type="match status" value="1"/>
</dbReference>
<dbReference type="Gene3D" id="1.10.10.60">
    <property type="entry name" value="Homeodomain-like"/>
    <property type="match status" value="1"/>
</dbReference>
<dbReference type="GO" id="GO:0016779">
    <property type="term" value="F:nucleotidyltransferase activity"/>
    <property type="evidence" value="ECO:0007669"/>
    <property type="project" value="UniProtKB-KW"/>
</dbReference>
<dbReference type="InterPro" id="IPR007634">
    <property type="entry name" value="RNA_pol_sigma_54_DNA-bd"/>
</dbReference>
<evidence type="ECO:0000256" key="1">
    <source>
        <dbReference type="ARBA" id="ARBA00008798"/>
    </source>
</evidence>
<dbReference type="PROSITE" id="PS00717">
    <property type="entry name" value="SIGMA54_1"/>
    <property type="match status" value="1"/>
</dbReference>
<dbReference type="InterPro" id="IPR007046">
    <property type="entry name" value="RNA_pol_sigma_54_core-bd"/>
</dbReference>
<comment type="caution">
    <text evidence="14">The sequence shown here is derived from an EMBL/GenBank/DDBJ whole genome shotgun (WGS) entry which is preliminary data.</text>
</comment>
<dbReference type="PRINTS" id="PR00045">
    <property type="entry name" value="SIGMA54FCT"/>
</dbReference>
<dbReference type="GO" id="GO:0003677">
    <property type="term" value="F:DNA binding"/>
    <property type="evidence" value="ECO:0007669"/>
    <property type="project" value="UniProtKB-KW"/>
</dbReference>
<evidence type="ECO:0000259" key="12">
    <source>
        <dbReference type="Pfam" id="PF04552"/>
    </source>
</evidence>
<dbReference type="PANTHER" id="PTHR32248:SF4">
    <property type="entry name" value="RNA POLYMERASE SIGMA-54 FACTOR"/>
    <property type="match status" value="1"/>
</dbReference>
<dbReference type="Proteomes" id="UP000003704">
    <property type="component" value="Unassembled WGS sequence"/>
</dbReference>
<keyword evidence="7 10" id="KW-0731">Sigma factor</keyword>
<accession>I8I2S8</accession>
<evidence type="ECO:0000256" key="7">
    <source>
        <dbReference type="ARBA" id="ARBA00023082"/>
    </source>
</evidence>
<evidence type="ECO:0000256" key="9">
    <source>
        <dbReference type="ARBA" id="ARBA00023163"/>
    </source>
</evidence>
<feature type="domain" description="RNA polymerase sigma factor 54 DNA-binding" evidence="12">
    <location>
        <begin position="331"/>
        <end position="485"/>
    </location>
</feature>
<comment type="function">
    <text evidence="10">Sigma factors are initiation factors that promote the attachment of RNA polymerase to specific initiation sites and are then released.</text>
</comment>
<reference evidence="14 15" key="1">
    <citation type="journal article" date="2012" name="J. Bacteriol.">
        <title>Genome Sequence of n-Alkane-Degrading Hydrocarboniphaga effusa Strain AP103T (ATCC BAA-332T).</title>
        <authorList>
            <person name="Chang H.K."/>
            <person name="Zylstra G.J."/>
            <person name="Chae J.C."/>
        </authorList>
    </citation>
    <scope>NUCLEOTIDE SEQUENCE [LARGE SCALE GENOMIC DNA]</scope>
    <source>
        <strain evidence="14 15">AP103</strain>
    </source>
</reference>
<protein>
    <recommendedName>
        <fullName evidence="2 10">RNA polymerase sigma-54 factor</fullName>
    </recommendedName>
</protein>
<evidence type="ECO:0000256" key="2">
    <source>
        <dbReference type="ARBA" id="ARBA00019942"/>
    </source>
</evidence>
<dbReference type="NCBIfam" id="NF009118">
    <property type="entry name" value="PRK12469.1"/>
    <property type="match status" value="1"/>
</dbReference>
<sequence>MSAKPQLRMQAGQSQVMTQQLLQSIRLLQLNSQELELEVTQALESNLLLEADDKLDDELEAPSEPNAEATVDSIDQNGSEAESVREVSGADAGAHREVEADFDWSSSESWSGGEPPEEDGEPASARVAEALPSDPRLQALAQLQLVVTEAREAELVAAIIDAVDDSGYLSESLEDIVARHTQGYTIAEAEAALRRVQSVEPTGFAARSLSECLSLQLEALPVGTKGRLIALEIVREHIGALANLTEGALASLLDYRIGQIHQALLLIKSLDPKPGASGAVAAQAVVPEIIVSGRPGAWRVELNPETLPRVRINRGYEKAIGGPGAAARFKALRDQLNEARWLVRGLEMRQETLIRTARTVFERQREFLIRGEEAMAPLNLMDVANAIGVHESTVSRVVANKYALTPWGVYPLKAFFPVQIAGREAETSGTAVRAMIRKIIDAENRARPLSDGEVAALLARRGVNVARRTVAKYREGMRIPPAPERMLPLQRATA</sequence>
<evidence type="ECO:0000256" key="8">
    <source>
        <dbReference type="ARBA" id="ARBA00023125"/>
    </source>
</evidence>
<feature type="domain" description="RNA polymerase sigma factor 54 core-binding" evidence="13">
    <location>
        <begin position="140"/>
        <end position="316"/>
    </location>
</feature>
<keyword evidence="4 10" id="KW-0808">Transferase</keyword>
<dbReference type="STRING" id="1172194.WQQ_03880"/>
<evidence type="ECO:0000259" key="13">
    <source>
        <dbReference type="Pfam" id="PF04963"/>
    </source>
</evidence>
<dbReference type="InterPro" id="IPR000394">
    <property type="entry name" value="RNA_pol_sigma_54"/>
</dbReference>
<organism evidence="14 15">
    <name type="scientific">Hydrocarboniphaga effusa AP103</name>
    <dbReference type="NCBI Taxonomy" id="1172194"/>
    <lineage>
        <taxon>Bacteria</taxon>
        <taxon>Pseudomonadati</taxon>
        <taxon>Pseudomonadota</taxon>
        <taxon>Gammaproteobacteria</taxon>
        <taxon>Nevskiales</taxon>
        <taxon>Nevskiaceae</taxon>
        <taxon>Hydrocarboniphaga</taxon>
    </lineage>
</organism>
<dbReference type="NCBIfam" id="TIGR02395">
    <property type="entry name" value="rpoN_sigma"/>
    <property type="match status" value="1"/>
</dbReference>
<dbReference type="Pfam" id="PF00309">
    <property type="entry name" value="Sigma54_AID"/>
    <property type="match status" value="1"/>
</dbReference>
<proteinExistence type="inferred from homology"/>
<evidence type="ECO:0000256" key="11">
    <source>
        <dbReference type="SAM" id="MobiDB-lite"/>
    </source>
</evidence>
<keyword evidence="3 10" id="KW-0240">DNA-directed RNA polymerase</keyword>
<dbReference type="GO" id="GO:0000428">
    <property type="term" value="C:DNA-directed RNA polymerase complex"/>
    <property type="evidence" value="ECO:0007669"/>
    <property type="project" value="UniProtKB-KW"/>
</dbReference>
<gene>
    <name evidence="14" type="ORF">WQQ_03880</name>
</gene>
<dbReference type="Pfam" id="PF04963">
    <property type="entry name" value="Sigma54_CBD"/>
    <property type="match status" value="1"/>
</dbReference>
<keyword evidence="5 10" id="KW-0548">Nucleotidyltransferase</keyword>
<keyword evidence="8 10" id="KW-0238">DNA-binding</keyword>
<dbReference type="PROSITE" id="PS00718">
    <property type="entry name" value="SIGMA54_2"/>
    <property type="match status" value="1"/>
</dbReference>
<comment type="similarity">
    <text evidence="1 10">Belongs to the sigma-54 factor family.</text>
</comment>
<dbReference type="PANTHER" id="PTHR32248">
    <property type="entry name" value="RNA POLYMERASE SIGMA-54 FACTOR"/>
    <property type="match status" value="1"/>
</dbReference>
<dbReference type="GO" id="GO:0001216">
    <property type="term" value="F:DNA-binding transcription activator activity"/>
    <property type="evidence" value="ECO:0007669"/>
    <property type="project" value="InterPro"/>
</dbReference>
<keyword evidence="6 10" id="KW-0805">Transcription regulation</keyword>
<evidence type="ECO:0000256" key="4">
    <source>
        <dbReference type="ARBA" id="ARBA00022679"/>
    </source>
</evidence>
<keyword evidence="15" id="KW-1185">Reference proteome</keyword>
<dbReference type="AlphaFoldDB" id="I8I2S8"/>
<keyword evidence="9 10" id="KW-0804">Transcription</keyword>
<dbReference type="InterPro" id="IPR038709">
    <property type="entry name" value="RpoN_core-bd_sf"/>
</dbReference>
<feature type="region of interest" description="Disordered" evidence="11">
    <location>
        <begin position="58"/>
        <end position="124"/>
    </location>
</feature>
<dbReference type="PATRIC" id="fig|1172194.4.peg.368"/>
<dbReference type="EMBL" id="AKGD01000001">
    <property type="protein sequence ID" value="EIT70251.1"/>
    <property type="molecule type" value="Genomic_DNA"/>
</dbReference>
<feature type="compositionally biased region" description="Low complexity" evidence="11">
    <location>
        <begin position="103"/>
        <end position="114"/>
    </location>
</feature>
<dbReference type="PROSITE" id="PS50044">
    <property type="entry name" value="SIGMA54_3"/>
    <property type="match status" value="1"/>
</dbReference>
<dbReference type="RefSeq" id="WP_007183347.1">
    <property type="nucleotide sequence ID" value="NZ_AKGD01000001.1"/>
</dbReference>
<name>I8I2S8_9GAMM</name>
<evidence type="ECO:0000256" key="5">
    <source>
        <dbReference type="ARBA" id="ARBA00022695"/>
    </source>
</evidence>
<evidence type="ECO:0000256" key="6">
    <source>
        <dbReference type="ARBA" id="ARBA00023015"/>
    </source>
</evidence>
<evidence type="ECO:0000256" key="3">
    <source>
        <dbReference type="ARBA" id="ARBA00022478"/>
    </source>
</evidence>
<evidence type="ECO:0000313" key="14">
    <source>
        <dbReference type="EMBL" id="EIT70251.1"/>
    </source>
</evidence>
<evidence type="ECO:0000256" key="10">
    <source>
        <dbReference type="PIRNR" id="PIRNR000774"/>
    </source>
</evidence>
<dbReference type="Gene3D" id="1.10.10.1330">
    <property type="entry name" value="RNA polymerase sigma-54 factor, core-binding domain"/>
    <property type="match status" value="1"/>
</dbReference>
<dbReference type="OrthoDB" id="7057006at2"/>